<proteinExistence type="inferred from homology"/>
<gene>
    <name evidence="3" type="ORF">SAMN05660836_00446</name>
</gene>
<dbReference type="RefSeq" id="WP_218148769.1">
    <property type="nucleotide sequence ID" value="NZ_FOUU01000001.1"/>
</dbReference>
<comment type="similarity">
    <text evidence="1 2">Belongs to the OprB family.</text>
</comment>
<dbReference type="AlphaFoldDB" id="A0A1I4R779"/>
<dbReference type="GO" id="GO:0015288">
    <property type="term" value="F:porin activity"/>
    <property type="evidence" value="ECO:0007669"/>
    <property type="project" value="InterPro"/>
</dbReference>
<dbReference type="Proteomes" id="UP000199611">
    <property type="component" value="Unassembled WGS sequence"/>
</dbReference>
<evidence type="ECO:0000313" key="4">
    <source>
        <dbReference type="Proteomes" id="UP000199611"/>
    </source>
</evidence>
<evidence type="ECO:0000256" key="2">
    <source>
        <dbReference type="RuleBase" id="RU363072"/>
    </source>
</evidence>
<dbReference type="GO" id="GO:0008643">
    <property type="term" value="P:carbohydrate transport"/>
    <property type="evidence" value="ECO:0007669"/>
    <property type="project" value="InterPro"/>
</dbReference>
<organism evidence="3 4">
    <name type="scientific">Thermodesulforhabdus norvegica</name>
    <dbReference type="NCBI Taxonomy" id="39841"/>
    <lineage>
        <taxon>Bacteria</taxon>
        <taxon>Pseudomonadati</taxon>
        <taxon>Thermodesulfobacteriota</taxon>
        <taxon>Syntrophobacteria</taxon>
        <taxon>Syntrophobacterales</taxon>
        <taxon>Thermodesulforhabdaceae</taxon>
        <taxon>Thermodesulforhabdus</taxon>
    </lineage>
</organism>
<keyword evidence="4" id="KW-1185">Reference proteome</keyword>
<keyword evidence="2" id="KW-0732">Signal</keyword>
<evidence type="ECO:0000256" key="1">
    <source>
        <dbReference type="ARBA" id="ARBA00008769"/>
    </source>
</evidence>
<protein>
    <submittedName>
        <fullName evidence="3">Porin</fullName>
    </submittedName>
</protein>
<dbReference type="Gene3D" id="2.40.160.180">
    <property type="entry name" value="Carbohydrate-selective porin OprB"/>
    <property type="match status" value="1"/>
</dbReference>
<dbReference type="InterPro" id="IPR007049">
    <property type="entry name" value="Carb-sel_porin_OprB"/>
</dbReference>
<dbReference type="Pfam" id="PF04966">
    <property type="entry name" value="OprB"/>
    <property type="match status" value="1"/>
</dbReference>
<feature type="chain" id="PRO_5011332364" evidence="2">
    <location>
        <begin position="22"/>
        <end position="379"/>
    </location>
</feature>
<dbReference type="InterPro" id="IPR038673">
    <property type="entry name" value="OprB_sf"/>
</dbReference>
<sequence length="379" mass="41900">MKPISLVLLSILMILGVSAWADDSAQSSEIDQLELLGGRVIIGGTMAGAYQYESTSDSEEDDSFGRGALTIQPEITIRPTKSDEIFFKLGFAAGNGLNIDKHRFALAPWAADLEDDVKDINGRNRDYLLTAWYKHSFNIGENVISLTGGIIDSTDYLDENAFANDEFTQFMNEALVNAPVAFLPSYDVGGALEVEMGRFTVKAVFMQVGENDEGKGYQSYGLQAGYSIETPWGEGNYRIILDATSDDFSDPYGRNEESLKGLVISCDQELGEVLGAWIRFGWSDDEASVTYADFYSGGINISGKIWGREQDNIGIGYAYLNGGNQELDKTHLFEGYIRFGLNDIFALTFDLQYIDDEYKEEAGEDVDGWIAGFRLTAEF</sequence>
<evidence type="ECO:0000313" key="3">
    <source>
        <dbReference type="EMBL" id="SFM48154.1"/>
    </source>
</evidence>
<dbReference type="STRING" id="39841.SAMN05660836_00446"/>
<name>A0A1I4R779_9BACT</name>
<accession>A0A1I4R779</accession>
<feature type="signal peptide" evidence="2">
    <location>
        <begin position="1"/>
        <end position="21"/>
    </location>
</feature>
<dbReference type="EMBL" id="FOUU01000001">
    <property type="protein sequence ID" value="SFM48154.1"/>
    <property type="molecule type" value="Genomic_DNA"/>
</dbReference>
<dbReference type="GO" id="GO:0016020">
    <property type="term" value="C:membrane"/>
    <property type="evidence" value="ECO:0007669"/>
    <property type="project" value="InterPro"/>
</dbReference>
<reference evidence="3 4" key="1">
    <citation type="submission" date="2016-10" db="EMBL/GenBank/DDBJ databases">
        <authorList>
            <person name="de Groot N.N."/>
        </authorList>
    </citation>
    <scope>NUCLEOTIDE SEQUENCE [LARGE SCALE GENOMIC DNA]</scope>
    <source>
        <strain evidence="3 4">DSM 9990</strain>
    </source>
</reference>